<evidence type="ECO:0000256" key="7">
    <source>
        <dbReference type="ARBA" id="ARBA00023125"/>
    </source>
</evidence>
<feature type="domain" description="C2H2-type" evidence="11">
    <location>
        <begin position="275"/>
        <end position="302"/>
    </location>
</feature>
<keyword evidence="4" id="KW-0677">Repeat</keyword>
<dbReference type="Gene3D" id="3.30.160.60">
    <property type="entry name" value="Classic Zinc Finger"/>
    <property type="match status" value="5"/>
</dbReference>
<dbReference type="InterPro" id="IPR036236">
    <property type="entry name" value="Znf_C2H2_sf"/>
</dbReference>
<dbReference type="Pfam" id="PF13894">
    <property type="entry name" value="zf-C2H2_4"/>
    <property type="match status" value="1"/>
</dbReference>
<comment type="subcellular location">
    <subcellularLocation>
        <location evidence="1">Nucleus</location>
    </subcellularLocation>
</comment>
<dbReference type="PANTHER" id="PTHR24379">
    <property type="entry name" value="KRAB AND ZINC FINGER DOMAIN-CONTAINING"/>
    <property type="match status" value="1"/>
</dbReference>
<name>A0A9R1TCE0_9HYME</name>
<dbReference type="PANTHER" id="PTHR24379:SF127">
    <property type="entry name" value="BLOODY FINGERS-RELATED"/>
    <property type="match status" value="1"/>
</dbReference>
<evidence type="ECO:0000256" key="9">
    <source>
        <dbReference type="ARBA" id="ARBA00023242"/>
    </source>
</evidence>
<keyword evidence="3" id="KW-0479">Metal-binding</keyword>
<dbReference type="Pfam" id="PF00096">
    <property type="entry name" value="zf-C2H2"/>
    <property type="match status" value="5"/>
</dbReference>
<dbReference type="GO" id="GO:0008270">
    <property type="term" value="F:zinc ion binding"/>
    <property type="evidence" value="ECO:0007669"/>
    <property type="project" value="UniProtKB-KW"/>
</dbReference>
<dbReference type="Pfam" id="PF13912">
    <property type="entry name" value="zf-C2H2_6"/>
    <property type="match status" value="1"/>
</dbReference>
<evidence type="ECO:0000256" key="8">
    <source>
        <dbReference type="ARBA" id="ARBA00023163"/>
    </source>
</evidence>
<dbReference type="InterPro" id="IPR013087">
    <property type="entry name" value="Znf_C2H2_type"/>
</dbReference>
<keyword evidence="7" id="KW-0238">DNA-binding</keyword>
<keyword evidence="6" id="KW-0862">Zinc</keyword>
<feature type="domain" description="C2H2-type" evidence="11">
    <location>
        <begin position="194"/>
        <end position="221"/>
    </location>
</feature>
<evidence type="ECO:0000256" key="5">
    <source>
        <dbReference type="ARBA" id="ARBA00022771"/>
    </source>
</evidence>
<sequence length="353" mass="40425">MLRQILSPSPETGDGSFAGYCSLIQPGIYNSYPSMLSPTIQHIVPTSSYHHPTHSTSLISLEQPTLDHLEIHVETHQCPNCGLDFRSVPKLNYHIRMCHQIIPKQDNNQIKYTCTYCGRGFPCLSHLRMHEVTHTNPQQIAQSNILNNQSINQMMTNDQNDQPFRCDKCQASFRYRTLLDRHKKMHTTGQDKPYVCPRCPMRFETRTLYNHHAKTHKQGTTTGGTIGQMQQSMPAPQIDKPLDPPVSYPCDSCTKQFLTIESLTSHKAVHRSRPLVCDVCGKGFTHRKYYVVHQRIHTGERPYLCAMCGKSFTQASTLTVHRRYHTGERPYTCTLCGKGFVTRTIMLNHMKKH</sequence>
<feature type="domain" description="C2H2-type" evidence="11">
    <location>
        <begin position="331"/>
        <end position="353"/>
    </location>
</feature>
<feature type="domain" description="C2H2-type" evidence="11">
    <location>
        <begin position="112"/>
        <end position="139"/>
    </location>
</feature>
<dbReference type="PROSITE" id="PS50157">
    <property type="entry name" value="ZINC_FINGER_C2H2_2"/>
    <property type="match status" value="8"/>
</dbReference>
<dbReference type="OrthoDB" id="1095242at2759"/>
<feature type="domain" description="C2H2-type" evidence="11">
    <location>
        <begin position="303"/>
        <end position="330"/>
    </location>
</feature>
<evidence type="ECO:0000256" key="4">
    <source>
        <dbReference type="ARBA" id="ARBA00022737"/>
    </source>
</evidence>
<feature type="domain" description="C2H2-type" evidence="11">
    <location>
        <begin position="76"/>
        <end position="99"/>
    </location>
</feature>
<evidence type="ECO:0000256" key="1">
    <source>
        <dbReference type="ARBA" id="ARBA00004123"/>
    </source>
</evidence>
<dbReference type="RefSeq" id="XP_011306607.1">
    <property type="nucleotide sequence ID" value="XM_011308305.1"/>
</dbReference>
<protein>
    <submittedName>
        <fullName evidence="13">Zinc finger protein 626</fullName>
    </submittedName>
</protein>
<feature type="domain" description="C2H2-type" evidence="11">
    <location>
        <begin position="248"/>
        <end position="275"/>
    </location>
</feature>
<evidence type="ECO:0000256" key="10">
    <source>
        <dbReference type="PROSITE-ProRule" id="PRU00042"/>
    </source>
</evidence>
<evidence type="ECO:0000313" key="13">
    <source>
        <dbReference type="RefSeq" id="XP_011306607.1"/>
    </source>
</evidence>
<comment type="similarity">
    <text evidence="2">Belongs to the krueppel C2H2-type zinc-finger protein family.</text>
</comment>
<evidence type="ECO:0000256" key="2">
    <source>
        <dbReference type="ARBA" id="ARBA00006991"/>
    </source>
</evidence>
<evidence type="ECO:0000256" key="3">
    <source>
        <dbReference type="ARBA" id="ARBA00022723"/>
    </source>
</evidence>
<keyword evidence="5 10" id="KW-0863">Zinc-finger</keyword>
<dbReference type="GeneID" id="105268609"/>
<dbReference type="FunFam" id="3.30.160.60:FF:000188">
    <property type="entry name" value="Zinc finger protein 787"/>
    <property type="match status" value="1"/>
</dbReference>
<dbReference type="GO" id="GO:0003677">
    <property type="term" value="F:DNA binding"/>
    <property type="evidence" value="ECO:0007669"/>
    <property type="project" value="UniProtKB-KW"/>
</dbReference>
<dbReference type="FunFam" id="3.30.160.60:FF:001049">
    <property type="entry name" value="zinc finger protein 319"/>
    <property type="match status" value="1"/>
</dbReference>
<evidence type="ECO:0000256" key="6">
    <source>
        <dbReference type="ARBA" id="ARBA00022833"/>
    </source>
</evidence>
<proteinExistence type="inferred from homology"/>
<dbReference type="GO" id="GO:0005634">
    <property type="term" value="C:nucleus"/>
    <property type="evidence" value="ECO:0007669"/>
    <property type="project" value="UniProtKB-SubCell"/>
</dbReference>
<dbReference type="FunFam" id="3.30.160.60:FF:002343">
    <property type="entry name" value="Zinc finger protein 33A"/>
    <property type="match status" value="1"/>
</dbReference>
<feature type="domain" description="C2H2-type" evidence="11">
    <location>
        <begin position="164"/>
        <end position="191"/>
    </location>
</feature>
<keyword evidence="12" id="KW-1185">Reference proteome</keyword>
<dbReference type="AlphaFoldDB" id="A0A9R1TCE0"/>
<dbReference type="KEGG" id="fas:105268609"/>
<keyword evidence="9" id="KW-0539">Nucleus</keyword>
<dbReference type="Proteomes" id="UP000694866">
    <property type="component" value="Unplaced"/>
</dbReference>
<organism evidence="12 13">
    <name type="scientific">Fopius arisanus</name>
    <dbReference type="NCBI Taxonomy" id="64838"/>
    <lineage>
        <taxon>Eukaryota</taxon>
        <taxon>Metazoa</taxon>
        <taxon>Ecdysozoa</taxon>
        <taxon>Arthropoda</taxon>
        <taxon>Hexapoda</taxon>
        <taxon>Insecta</taxon>
        <taxon>Pterygota</taxon>
        <taxon>Neoptera</taxon>
        <taxon>Endopterygota</taxon>
        <taxon>Hymenoptera</taxon>
        <taxon>Apocrita</taxon>
        <taxon>Ichneumonoidea</taxon>
        <taxon>Braconidae</taxon>
        <taxon>Opiinae</taxon>
        <taxon>Fopius</taxon>
    </lineage>
</organism>
<gene>
    <name evidence="13" type="primary">LOC105268609</name>
</gene>
<dbReference type="SMART" id="SM00355">
    <property type="entry name" value="ZnF_C2H2"/>
    <property type="match status" value="8"/>
</dbReference>
<dbReference type="GO" id="GO:0006355">
    <property type="term" value="P:regulation of DNA-templated transcription"/>
    <property type="evidence" value="ECO:0007669"/>
    <property type="project" value="UniProtKB-ARBA"/>
</dbReference>
<accession>A0A9R1TCE0</accession>
<dbReference type="PROSITE" id="PS00028">
    <property type="entry name" value="ZINC_FINGER_C2H2_1"/>
    <property type="match status" value="7"/>
</dbReference>
<dbReference type="SUPFAM" id="SSF57667">
    <property type="entry name" value="beta-beta-alpha zinc fingers"/>
    <property type="match status" value="4"/>
</dbReference>
<keyword evidence="8" id="KW-0804">Transcription</keyword>
<evidence type="ECO:0000259" key="11">
    <source>
        <dbReference type="PROSITE" id="PS50157"/>
    </source>
</evidence>
<evidence type="ECO:0000313" key="12">
    <source>
        <dbReference type="Proteomes" id="UP000694866"/>
    </source>
</evidence>
<reference evidence="13" key="1">
    <citation type="submission" date="2025-08" db="UniProtKB">
        <authorList>
            <consortium name="RefSeq"/>
        </authorList>
    </citation>
    <scope>IDENTIFICATION</scope>
    <source>
        <strain evidence="13">USDA-PBARC FA_bdor</strain>
        <tissue evidence="13">Whole organism</tissue>
    </source>
</reference>